<dbReference type="PANTHER" id="PTHR10010:SF46">
    <property type="entry name" value="SODIUM-DEPENDENT PHOSPHATE TRANSPORT PROTEIN 2B"/>
    <property type="match status" value="1"/>
</dbReference>
<evidence type="ECO:0000256" key="4">
    <source>
        <dbReference type="ARBA" id="ARBA00022692"/>
    </source>
</evidence>
<gene>
    <name evidence="9" type="ORF">KIK155_LOCUS23998</name>
    <name evidence="8" type="ORF">TIS948_LOCUS23956</name>
    <name evidence="11" type="ORF">TOA249_LOCUS19784</name>
    <name evidence="10" type="ORF">UJA718_LOCUS8317</name>
</gene>
<dbReference type="GO" id="GO:0044341">
    <property type="term" value="P:sodium-dependent phosphate transport"/>
    <property type="evidence" value="ECO:0007669"/>
    <property type="project" value="InterPro"/>
</dbReference>
<keyword evidence="13" id="KW-1185">Reference proteome</keyword>
<evidence type="ECO:0008006" key="14">
    <source>
        <dbReference type="Google" id="ProtNLM"/>
    </source>
</evidence>
<comment type="similarity">
    <text evidence="2">Belongs to the SLC34A transporter family.</text>
</comment>
<dbReference type="Proteomes" id="UP000663838">
    <property type="component" value="Unassembled WGS sequence"/>
</dbReference>
<evidence type="ECO:0000313" key="13">
    <source>
        <dbReference type="Proteomes" id="UP000663873"/>
    </source>
</evidence>
<feature type="transmembrane region" description="Helical" evidence="7">
    <location>
        <begin position="450"/>
        <end position="474"/>
    </location>
</feature>
<feature type="transmembrane region" description="Helical" evidence="7">
    <location>
        <begin position="330"/>
        <end position="352"/>
    </location>
</feature>
<dbReference type="EMBL" id="CAJNYV010004242">
    <property type="protein sequence ID" value="CAF3660294.1"/>
    <property type="molecule type" value="Genomic_DNA"/>
</dbReference>
<feature type="transmembrane region" description="Helical" evidence="7">
    <location>
        <begin position="358"/>
        <end position="374"/>
    </location>
</feature>
<dbReference type="InterPro" id="IPR003841">
    <property type="entry name" value="Na/Pi_transpt"/>
</dbReference>
<evidence type="ECO:0000256" key="7">
    <source>
        <dbReference type="SAM" id="Phobius"/>
    </source>
</evidence>
<evidence type="ECO:0000256" key="5">
    <source>
        <dbReference type="ARBA" id="ARBA00022989"/>
    </source>
</evidence>
<dbReference type="PANTHER" id="PTHR10010">
    <property type="entry name" value="SOLUTE CARRIER FAMILY 34 SODIUM PHOSPHATE , MEMBER 2-RELATED"/>
    <property type="match status" value="1"/>
</dbReference>
<proteinExistence type="inferred from homology"/>
<feature type="transmembrane region" description="Helical" evidence="7">
    <location>
        <begin position="386"/>
        <end position="403"/>
    </location>
</feature>
<accession>A0A817WQC9</accession>
<keyword evidence="6 7" id="KW-0472">Membrane</keyword>
<dbReference type="NCBIfam" id="TIGR01013">
    <property type="entry name" value="2a58"/>
    <property type="match status" value="1"/>
</dbReference>
<feature type="transmembrane region" description="Helical" evidence="7">
    <location>
        <begin position="89"/>
        <end position="111"/>
    </location>
</feature>
<sequence>MIENKLSQNQIIPTDKWNSLVDSVSGNRENRWKDLNPAARVKYVLFVIGKIIGLLFLLYIFVCSLDVMSSAFRLVGGKITGKAFTEGAILSNPIGGLMLGLLATVIVQSSSTSTSIVVSMVSSSILPVRRAIPIIMGANIGTSVTNTIVALTQSNRRDEFRRAFAGATVHDMFNWVTVLILLPLEIISGLLFHLTGAITRSISLERQASTNPQFLNVLTKPLTHRIIQLDENVIQNIALGTVESNVSLIKHYCSYNNVTTENSTSILVPKTYCEFLFSKISWPDWGIGLLLLFLSIIALCTCLVLLVKLLQSMLKGTISTVIHKTVNADFPGVFHHLTPYLAMGIGCIFTILVQSSSIFTSTLTPLVGLGIISIERVYPFTLGSNIGTTITGIMAALTATTALELRNSLQIALCHTFFNIFGILIWFPVPFMRNVPIALAKKLGETTATYRWFAIVYIIGSFFLIPLIIFAISLAGWPTFIGVFAPLSFIALFVIIINFLQVHVPNVLPNLLQTWSWLPRSFRTLAWYDEHIFRSKKQITFYNENEAKELSTITNRNIENNHSHANKAFNNNDDLEKISEICT</sequence>
<dbReference type="AlphaFoldDB" id="A0A817WQC9"/>
<evidence type="ECO:0000313" key="10">
    <source>
        <dbReference type="EMBL" id="CAF4230750.1"/>
    </source>
</evidence>
<feature type="transmembrane region" description="Helical" evidence="7">
    <location>
        <begin position="409"/>
        <end position="429"/>
    </location>
</feature>
<evidence type="ECO:0000313" key="8">
    <source>
        <dbReference type="EMBL" id="CAF3358543.1"/>
    </source>
</evidence>
<evidence type="ECO:0000256" key="2">
    <source>
        <dbReference type="ARBA" id="ARBA00005808"/>
    </source>
</evidence>
<comment type="caution">
    <text evidence="8">The sequence shown here is derived from an EMBL/GenBank/DDBJ whole genome shotgun (WGS) entry which is preliminary data.</text>
</comment>
<dbReference type="Proteomes" id="UP000663873">
    <property type="component" value="Unassembled WGS sequence"/>
</dbReference>
<dbReference type="Proteomes" id="UP000663825">
    <property type="component" value="Unassembled WGS sequence"/>
</dbReference>
<evidence type="ECO:0000313" key="9">
    <source>
        <dbReference type="EMBL" id="CAF3660294.1"/>
    </source>
</evidence>
<keyword evidence="4 7" id="KW-0812">Transmembrane</keyword>
<feature type="transmembrane region" description="Helical" evidence="7">
    <location>
        <begin position="285"/>
        <end position="310"/>
    </location>
</feature>
<evidence type="ECO:0000256" key="1">
    <source>
        <dbReference type="ARBA" id="ARBA00004424"/>
    </source>
</evidence>
<keyword evidence="5 7" id="KW-1133">Transmembrane helix</keyword>
<evidence type="ECO:0000313" key="11">
    <source>
        <dbReference type="EMBL" id="CAF4742558.1"/>
    </source>
</evidence>
<evidence type="ECO:0000313" key="12">
    <source>
        <dbReference type="Proteomes" id="UP000663825"/>
    </source>
</evidence>
<dbReference type="Proteomes" id="UP000663865">
    <property type="component" value="Unassembled WGS sequence"/>
</dbReference>
<feature type="transmembrane region" description="Helical" evidence="7">
    <location>
        <begin position="172"/>
        <end position="194"/>
    </location>
</feature>
<name>A0A817WQC9_9BILA</name>
<reference evidence="8" key="1">
    <citation type="submission" date="2021-02" db="EMBL/GenBank/DDBJ databases">
        <authorList>
            <person name="Nowell W R."/>
        </authorList>
    </citation>
    <scope>NUCLEOTIDE SEQUENCE</scope>
</reference>
<feature type="transmembrane region" description="Helical" evidence="7">
    <location>
        <begin position="43"/>
        <end position="68"/>
    </location>
</feature>
<keyword evidence="3" id="KW-1003">Cell membrane</keyword>
<evidence type="ECO:0000256" key="3">
    <source>
        <dbReference type="ARBA" id="ARBA00022475"/>
    </source>
</evidence>
<dbReference type="GO" id="GO:0005436">
    <property type="term" value="F:sodium:phosphate symporter activity"/>
    <property type="evidence" value="ECO:0007669"/>
    <property type="project" value="InterPro"/>
</dbReference>
<evidence type="ECO:0000256" key="6">
    <source>
        <dbReference type="ARBA" id="ARBA00023136"/>
    </source>
</evidence>
<dbReference type="Pfam" id="PF02690">
    <property type="entry name" value="Na_Pi_cotrans"/>
    <property type="match status" value="2"/>
</dbReference>
<dbReference type="OrthoDB" id="76259at2759"/>
<organism evidence="8 12">
    <name type="scientific">Rotaria socialis</name>
    <dbReference type="NCBI Taxonomy" id="392032"/>
    <lineage>
        <taxon>Eukaryota</taxon>
        <taxon>Metazoa</taxon>
        <taxon>Spiralia</taxon>
        <taxon>Gnathifera</taxon>
        <taxon>Rotifera</taxon>
        <taxon>Eurotatoria</taxon>
        <taxon>Bdelloidea</taxon>
        <taxon>Philodinida</taxon>
        <taxon>Philodinidae</taxon>
        <taxon>Rotaria</taxon>
    </lineage>
</organism>
<dbReference type="EMBL" id="CAJOBP010000878">
    <property type="protein sequence ID" value="CAF4230750.1"/>
    <property type="molecule type" value="Genomic_DNA"/>
</dbReference>
<protein>
    <recommendedName>
        <fullName evidence="14">Sodium-dependent phosphate transport protein 2B</fullName>
    </recommendedName>
</protein>
<dbReference type="EMBL" id="CAJOBS010001571">
    <property type="protein sequence ID" value="CAF4742558.1"/>
    <property type="molecule type" value="Genomic_DNA"/>
</dbReference>
<feature type="transmembrane region" description="Helical" evidence="7">
    <location>
        <begin position="131"/>
        <end position="151"/>
    </location>
</feature>
<dbReference type="EMBL" id="CAJNXB010004119">
    <property type="protein sequence ID" value="CAF3358543.1"/>
    <property type="molecule type" value="Genomic_DNA"/>
</dbReference>
<dbReference type="GO" id="GO:0016324">
    <property type="term" value="C:apical plasma membrane"/>
    <property type="evidence" value="ECO:0007669"/>
    <property type="project" value="UniProtKB-SubCell"/>
</dbReference>
<feature type="transmembrane region" description="Helical" evidence="7">
    <location>
        <begin position="480"/>
        <end position="500"/>
    </location>
</feature>
<comment type="subcellular location">
    <subcellularLocation>
        <location evidence="1">Apical cell membrane</location>
        <topology evidence="1">Multi-pass membrane protein</topology>
    </subcellularLocation>
</comment>